<comment type="caution">
    <text evidence="27">The sequence shown here is derived from an EMBL/GenBank/DDBJ whole genome shotgun (WGS) entry which is preliminary data.</text>
</comment>
<evidence type="ECO:0000256" key="10">
    <source>
        <dbReference type="ARBA" id="ARBA00022741"/>
    </source>
</evidence>
<dbReference type="Pfam" id="PF00672">
    <property type="entry name" value="HAMP"/>
    <property type="match status" value="1"/>
</dbReference>
<evidence type="ECO:0000256" key="11">
    <source>
        <dbReference type="ARBA" id="ARBA00022777"/>
    </source>
</evidence>
<comment type="cofactor">
    <cofactor evidence="3">
        <name>Mg(2+)</name>
        <dbReference type="ChEBI" id="CHEBI:18420"/>
    </cofactor>
</comment>
<dbReference type="PROSITE" id="PS50109">
    <property type="entry name" value="HIS_KIN"/>
    <property type="match status" value="1"/>
</dbReference>
<keyword evidence="9 24" id="KW-0812">Transmembrane</keyword>
<dbReference type="PANTHER" id="PTHR44936:SF9">
    <property type="entry name" value="SENSOR PROTEIN CREC"/>
    <property type="match status" value="1"/>
</dbReference>
<keyword evidence="7" id="KW-0597">Phosphoprotein</keyword>
<protein>
    <recommendedName>
        <fullName evidence="21">Signal transduction histidine-protein kinase/phosphatase MprB</fullName>
        <ecNumber evidence="5">2.7.13.3</ecNumber>
    </recommendedName>
    <alternativeName>
        <fullName evidence="22">Mycobacterial persistence regulator B</fullName>
    </alternativeName>
</protein>
<evidence type="ECO:0000313" key="28">
    <source>
        <dbReference type="Proteomes" id="UP000588158"/>
    </source>
</evidence>
<evidence type="ECO:0000256" key="7">
    <source>
        <dbReference type="ARBA" id="ARBA00022553"/>
    </source>
</evidence>
<comment type="catalytic activity">
    <reaction evidence="1">
        <text>ATP + protein L-histidine = ADP + protein N-phospho-L-histidine.</text>
        <dbReference type="EC" id="2.7.13.3"/>
    </reaction>
</comment>
<name>A0A841AAY7_9MICO</name>
<dbReference type="InterPro" id="IPR005467">
    <property type="entry name" value="His_kinase_dom"/>
</dbReference>
<dbReference type="SMART" id="SM00304">
    <property type="entry name" value="HAMP"/>
    <property type="match status" value="1"/>
</dbReference>
<dbReference type="EC" id="2.7.13.3" evidence="5"/>
<dbReference type="PRINTS" id="PR00344">
    <property type="entry name" value="BCTRLSENSOR"/>
</dbReference>
<evidence type="ECO:0000256" key="6">
    <source>
        <dbReference type="ARBA" id="ARBA00022475"/>
    </source>
</evidence>
<evidence type="ECO:0000256" key="15">
    <source>
        <dbReference type="ARBA" id="ARBA00022912"/>
    </source>
</evidence>
<dbReference type="GO" id="GO:0005524">
    <property type="term" value="F:ATP binding"/>
    <property type="evidence" value="ECO:0007669"/>
    <property type="project" value="UniProtKB-KW"/>
</dbReference>
<dbReference type="SUPFAM" id="SSF158472">
    <property type="entry name" value="HAMP domain-like"/>
    <property type="match status" value="1"/>
</dbReference>
<dbReference type="CDD" id="cd00082">
    <property type="entry name" value="HisKA"/>
    <property type="match status" value="1"/>
</dbReference>
<evidence type="ECO:0000256" key="23">
    <source>
        <dbReference type="SAM" id="MobiDB-lite"/>
    </source>
</evidence>
<evidence type="ECO:0000256" key="13">
    <source>
        <dbReference type="ARBA" id="ARBA00022840"/>
    </source>
</evidence>
<keyword evidence="12" id="KW-0378">Hydrolase</keyword>
<evidence type="ECO:0000259" key="26">
    <source>
        <dbReference type="PROSITE" id="PS50885"/>
    </source>
</evidence>
<dbReference type="InterPro" id="IPR003594">
    <property type="entry name" value="HATPase_dom"/>
</dbReference>
<dbReference type="SMART" id="SM00387">
    <property type="entry name" value="HATPase_c"/>
    <property type="match status" value="1"/>
</dbReference>
<dbReference type="SMART" id="SM00388">
    <property type="entry name" value="HisKA"/>
    <property type="match status" value="1"/>
</dbReference>
<dbReference type="PROSITE" id="PS50885">
    <property type="entry name" value="HAMP"/>
    <property type="match status" value="1"/>
</dbReference>
<dbReference type="AlphaFoldDB" id="A0A841AAY7"/>
<dbReference type="PANTHER" id="PTHR44936">
    <property type="entry name" value="SENSOR PROTEIN CREC"/>
    <property type="match status" value="1"/>
</dbReference>
<dbReference type="Pfam" id="PF02518">
    <property type="entry name" value="HATPase_c"/>
    <property type="match status" value="1"/>
</dbReference>
<dbReference type="Gene3D" id="6.10.340.10">
    <property type="match status" value="1"/>
</dbReference>
<dbReference type="InterPro" id="IPR050980">
    <property type="entry name" value="2C_sensor_his_kinase"/>
</dbReference>
<evidence type="ECO:0000256" key="4">
    <source>
        <dbReference type="ARBA" id="ARBA00004651"/>
    </source>
</evidence>
<evidence type="ECO:0000256" key="16">
    <source>
        <dbReference type="ARBA" id="ARBA00022989"/>
    </source>
</evidence>
<dbReference type="SUPFAM" id="SSF55874">
    <property type="entry name" value="ATPase domain of HSP90 chaperone/DNA topoisomerase II/histidine kinase"/>
    <property type="match status" value="1"/>
</dbReference>
<dbReference type="SUPFAM" id="SSF47384">
    <property type="entry name" value="Homodimeric domain of signal transducing histidine kinase"/>
    <property type="match status" value="1"/>
</dbReference>
<organism evidence="27 28">
    <name type="scientific">Brachybacterium aquaticum</name>
    <dbReference type="NCBI Taxonomy" id="1432564"/>
    <lineage>
        <taxon>Bacteria</taxon>
        <taxon>Bacillati</taxon>
        <taxon>Actinomycetota</taxon>
        <taxon>Actinomycetes</taxon>
        <taxon>Micrococcales</taxon>
        <taxon>Dermabacteraceae</taxon>
        <taxon>Brachybacterium</taxon>
    </lineage>
</organism>
<evidence type="ECO:0000256" key="22">
    <source>
        <dbReference type="ARBA" id="ARBA00041776"/>
    </source>
</evidence>
<keyword evidence="20" id="KW-0464">Manganese</keyword>
<sequence>MTSPVADRGPEHLAQRAGSGDEEAPRARRRVPERLDVRPLDRFRSFKVKLAILVGVSVTVAALLTQVSIRAGIEPLLALPLVVIAALFSTQLLARGMTSPLREMTAAARAMSRGDYSAPVRATSRDEVGQLASAFSVMAAELEETDRMRRDLVANVSHELRTPVAGLRAQLENLVDGVTEPDPAALEVALNETERLSRLVDHLLDLSRLDAGVVELDLEQVELTPFLHEVVDAAALASGGRDVRWIIEVDPPDLVVDADAARLHQVIHNLLQNAARHSPAGGRIHVAAARTDRDDGVRLDVHDEGPGIAWEDRSRVFERFQRGGAADSSGGTGLGLAIARWAVGLHGGTIEVLDDPRDDTAREGRSSLIRVVLPDPPPTT</sequence>
<keyword evidence="24" id="KW-0472">Membrane</keyword>
<evidence type="ECO:0000256" key="14">
    <source>
        <dbReference type="ARBA" id="ARBA00022842"/>
    </source>
</evidence>
<keyword evidence="19" id="KW-0843">Virulence</keyword>
<dbReference type="Gene3D" id="3.30.565.10">
    <property type="entry name" value="Histidine kinase-like ATPase, C-terminal domain"/>
    <property type="match status" value="1"/>
</dbReference>
<dbReference type="InterPro" id="IPR036890">
    <property type="entry name" value="HATPase_C_sf"/>
</dbReference>
<reference evidence="27 28" key="1">
    <citation type="submission" date="2020-08" db="EMBL/GenBank/DDBJ databases">
        <title>Sequencing the genomes of 1000 actinobacteria strains.</title>
        <authorList>
            <person name="Klenk H.-P."/>
        </authorList>
    </citation>
    <scope>NUCLEOTIDE SEQUENCE [LARGE SCALE GENOMIC DNA]</scope>
    <source>
        <strain evidence="27 28">DSM 28796</strain>
    </source>
</reference>
<evidence type="ECO:0000256" key="20">
    <source>
        <dbReference type="ARBA" id="ARBA00023211"/>
    </source>
</evidence>
<proteinExistence type="predicted"/>
<keyword evidence="11 27" id="KW-0418">Kinase</keyword>
<keyword evidence="16 24" id="KW-1133">Transmembrane helix</keyword>
<keyword evidence="28" id="KW-1185">Reference proteome</keyword>
<keyword evidence="6" id="KW-1003">Cell membrane</keyword>
<dbReference type="EMBL" id="JACHLZ010000001">
    <property type="protein sequence ID" value="MBB5831083.1"/>
    <property type="molecule type" value="Genomic_DNA"/>
</dbReference>
<keyword evidence="17" id="KW-0902">Two-component regulatory system</keyword>
<gene>
    <name evidence="27" type="ORF">HNR70_000896</name>
</gene>
<keyword evidence="18" id="KW-0346">Stress response</keyword>
<keyword evidence="10" id="KW-0547">Nucleotide-binding</keyword>
<evidence type="ECO:0000256" key="3">
    <source>
        <dbReference type="ARBA" id="ARBA00001946"/>
    </source>
</evidence>
<evidence type="ECO:0000256" key="1">
    <source>
        <dbReference type="ARBA" id="ARBA00000085"/>
    </source>
</evidence>
<dbReference type="GO" id="GO:0004721">
    <property type="term" value="F:phosphoprotein phosphatase activity"/>
    <property type="evidence" value="ECO:0007669"/>
    <property type="project" value="UniProtKB-KW"/>
</dbReference>
<evidence type="ECO:0000256" key="19">
    <source>
        <dbReference type="ARBA" id="ARBA00023026"/>
    </source>
</evidence>
<dbReference type="CDD" id="cd06225">
    <property type="entry name" value="HAMP"/>
    <property type="match status" value="1"/>
</dbReference>
<dbReference type="GO" id="GO:0005886">
    <property type="term" value="C:plasma membrane"/>
    <property type="evidence" value="ECO:0007669"/>
    <property type="project" value="UniProtKB-SubCell"/>
</dbReference>
<dbReference type="InterPro" id="IPR004358">
    <property type="entry name" value="Sig_transdc_His_kin-like_C"/>
</dbReference>
<evidence type="ECO:0000256" key="18">
    <source>
        <dbReference type="ARBA" id="ARBA00023016"/>
    </source>
</evidence>
<evidence type="ECO:0000259" key="25">
    <source>
        <dbReference type="PROSITE" id="PS50109"/>
    </source>
</evidence>
<comment type="cofactor">
    <cofactor evidence="2">
        <name>Mn(2+)</name>
        <dbReference type="ChEBI" id="CHEBI:29035"/>
    </cofactor>
</comment>
<evidence type="ECO:0000256" key="5">
    <source>
        <dbReference type="ARBA" id="ARBA00012438"/>
    </source>
</evidence>
<evidence type="ECO:0000256" key="8">
    <source>
        <dbReference type="ARBA" id="ARBA00022679"/>
    </source>
</evidence>
<dbReference type="CDD" id="cd00075">
    <property type="entry name" value="HATPase"/>
    <property type="match status" value="1"/>
</dbReference>
<feature type="domain" description="HAMP" evidence="26">
    <location>
        <begin position="95"/>
        <end position="147"/>
    </location>
</feature>
<evidence type="ECO:0000256" key="24">
    <source>
        <dbReference type="SAM" id="Phobius"/>
    </source>
</evidence>
<feature type="region of interest" description="Disordered" evidence="23">
    <location>
        <begin position="1"/>
        <end position="30"/>
    </location>
</feature>
<dbReference type="GO" id="GO:0000155">
    <property type="term" value="F:phosphorelay sensor kinase activity"/>
    <property type="evidence" value="ECO:0007669"/>
    <property type="project" value="InterPro"/>
</dbReference>
<keyword evidence="8" id="KW-0808">Transferase</keyword>
<accession>A0A841AAY7</accession>
<evidence type="ECO:0000256" key="9">
    <source>
        <dbReference type="ARBA" id="ARBA00022692"/>
    </source>
</evidence>
<dbReference type="InterPro" id="IPR003660">
    <property type="entry name" value="HAMP_dom"/>
</dbReference>
<evidence type="ECO:0000256" key="17">
    <source>
        <dbReference type="ARBA" id="ARBA00023012"/>
    </source>
</evidence>
<dbReference type="Gene3D" id="1.10.287.130">
    <property type="match status" value="1"/>
</dbReference>
<feature type="domain" description="Histidine kinase" evidence="25">
    <location>
        <begin position="155"/>
        <end position="377"/>
    </location>
</feature>
<keyword evidence="15" id="KW-0904">Protein phosphatase</keyword>
<dbReference type="Pfam" id="PF00512">
    <property type="entry name" value="HisKA"/>
    <property type="match status" value="1"/>
</dbReference>
<dbReference type="InterPro" id="IPR003661">
    <property type="entry name" value="HisK_dim/P_dom"/>
</dbReference>
<comment type="subcellular location">
    <subcellularLocation>
        <location evidence="4">Cell membrane</location>
        <topology evidence="4">Multi-pass membrane protein</topology>
    </subcellularLocation>
</comment>
<evidence type="ECO:0000313" key="27">
    <source>
        <dbReference type="EMBL" id="MBB5831083.1"/>
    </source>
</evidence>
<feature type="transmembrane region" description="Helical" evidence="24">
    <location>
        <begin position="50"/>
        <end position="69"/>
    </location>
</feature>
<evidence type="ECO:0000256" key="12">
    <source>
        <dbReference type="ARBA" id="ARBA00022801"/>
    </source>
</evidence>
<dbReference type="FunFam" id="1.10.287.130:FF:000001">
    <property type="entry name" value="Two-component sensor histidine kinase"/>
    <property type="match status" value="1"/>
</dbReference>
<keyword evidence="13" id="KW-0067">ATP-binding</keyword>
<evidence type="ECO:0000256" key="21">
    <source>
        <dbReference type="ARBA" id="ARBA00040454"/>
    </source>
</evidence>
<evidence type="ECO:0000256" key="2">
    <source>
        <dbReference type="ARBA" id="ARBA00001936"/>
    </source>
</evidence>
<dbReference type="Proteomes" id="UP000588158">
    <property type="component" value="Unassembled WGS sequence"/>
</dbReference>
<dbReference type="InterPro" id="IPR036097">
    <property type="entry name" value="HisK_dim/P_sf"/>
</dbReference>
<feature type="transmembrane region" description="Helical" evidence="24">
    <location>
        <begin position="75"/>
        <end position="94"/>
    </location>
</feature>
<keyword evidence="14" id="KW-0460">Magnesium</keyword>